<dbReference type="EMBL" id="QJKJ01013208">
    <property type="protein sequence ID" value="RDX66912.1"/>
    <property type="molecule type" value="Genomic_DNA"/>
</dbReference>
<dbReference type="PROSITE" id="PS50891">
    <property type="entry name" value="LOB"/>
    <property type="match status" value="1"/>
</dbReference>
<dbReference type="InterPro" id="IPR004883">
    <property type="entry name" value="LOB"/>
</dbReference>
<evidence type="ECO:0000313" key="3">
    <source>
        <dbReference type="EMBL" id="RDX66912.1"/>
    </source>
</evidence>
<comment type="similarity">
    <text evidence="1">Belongs to the LOB domain-containing protein family.</text>
</comment>
<sequence>MTNVHPLTHYISRSINSNTFTLTLYYYQKLIMADHPREGGDEATSRVTIKCKGKGKGKKRANSEVSPPPCGACKYMRRKCHVQCVFAPYFASDQGLARFAIVHKIFGANSVSKMLSNVALDRRHEVAVSLLYEAQARLADPVYGYLSTIVSFQQKVASLQGELLMIQNQLINTRISYATLLQSTQQQQSNINVAVQAAHSNNFPVSTNLMSFFNPGFDHLAMQTASSSHKPLQFSALPQNEEQSQILQVFNNDMVHLSP</sequence>
<feature type="non-terminal residue" evidence="3">
    <location>
        <position position="1"/>
    </location>
</feature>
<name>A0A371ELI6_MUCPR</name>
<dbReference type="Proteomes" id="UP000257109">
    <property type="component" value="Unassembled WGS sequence"/>
</dbReference>
<reference evidence="3" key="1">
    <citation type="submission" date="2018-05" db="EMBL/GenBank/DDBJ databases">
        <title>Draft genome of Mucuna pruriens seed.</title>
        <authorList>
            <person name="Nnadi N.E."/>
            <person name="Vos R."/>
            <person name="Hasami M.H."/>
            <person name="Devisetty U.K."/>
            <person name="Aguiy J.C."/>
        </authorList>
    </citation>
    <scope>NUCLEOTIDE SEQUENCE [LARGE SCALE GENOMIC DNA]</scope>
    <source>
        <strain evidence="3">JCA_2017</strain>
    </source>
</reference>
<comment type="caution">
    <text evidence="3">The sequence shown here is derived from an EMBL/GenBank/DDBJ whole genome shotgun (WGS) entry which is preliminary data.</text>
</comment>
<evidence type="ECO:0000259" key="2">
    <source>
        <dbReference type="PROSITE" id="PS50891"/>
    </source>
</evidence>
<gene>
    <name evidence="3" type="primary">LBD20</name>
    <name evidence="3" type="ORF">CR513_54272</name>
</gene>
<evidence type="ECO:0000256" key="1">
    <source>
        <dbReference type="ARBA" id="ARBA00005474"/>
    </source>
</evidence>
<dbReference type="GO" id="GO:0009755">
    <property type="term" value="P:hormone-mediated signaling pathway"/>
    <property type="evidence" value="ECO:0007669"/>
    <property type="project" value="TreeGrafter"/>
</dbReference>
<dbReference type="OrthoDB" id="1400891at2759"/>
<dbReference type="PANTHER" id="PTHR31529:SF26">
    <property type="entry name" value="LOB DOMAIN-CONTAINING PROTEIN CRL1"/>
    <property type="match status" value="1"/>
</dbReference>
<keyword evidence="4" id="KW-1185">Reference proteome</keyword>
<accession>A0A371ELI6</accession>
<protein>
    <submittedName>
        <fullName evidence="3">LOB domain-containing protein 20</fullName>
    </submittedName>
</protein>
<dbReference type="PANTHER" id="PTHR31529">
    <property type="entry name" value="LOB DOMAIN CONTAINING PROTEIN"/>
    <property type="match status" value="1"/>
</dbReference>
<dbReference type="STRING" id="157652.A0A371ELI6"/>
<dbReference type="GO" id="GO:0045893">
    <property type="term" value="P:positive regulation of DNA-templated transcription"/>
    <property type="evidence" value="ECO:0007669"/>
    <property type="project" value="TreeGrafter"/>
</dbReference>
<dbReference type="GO" id="GO:0005634">
    <property type="term" value="C:nucleus"/>
    <property type="evidence" value="ECO:0007669"/>
    <property type="project" value="TreeGrafter"/>
</dbReference>
<feature type="domain" description="LOB" evidence="2">
    <location>
        <begin position="68"/>
        <end position="170"/>
    </location>
</feature>
<dbReference type="Pfam" id="PF03195">
    <property type="entry name" value="LOB"/>
    <property type="match status" value="1"/>
</dbReference>
<organism evidence="3 4">
    <name type="scientific">Mucuna pruriens</name>
    <name type="common">Velvet bean</name>
    <name type="synonym">Dolichos pruriens</name>
    <dbReference type="NCBI Taxonomy" id="157652"/>
    <lineage>
        <taxon>Eukaryota</taxon>
        <taxon>Viridiplantae</taxon>
        <taxon>Streptophyta</taxon>
        <taxon>Embryophyta</taxon>
        <taxon>Tracheophyta</taxon>
        <taxon>Spermatophyta</taxon>
        <taxon>Magnoliopsida</taxon>
        <taxon>eudicotyledons</taxon>
        <taxon>Gunneridae</taxon>
        <taxon>Pentapetalae</taxon>
        <taxon>rosids</taxon>
        <taxon>fabids</taxon>
        <taxon>Fabales</taxon>
        <taxon>Fabaceae</taxon>
        <taxon>Papilionoideae</taxon>
        <taxon>50 kb inversion clade</taxon>
        <taxon>NPAAA clade</taxon>
        <taxon>indigoferoid/millettioid clade</taxon>
        <taxon>Phaseoleae</taxon>
        <taxon>Mucuna</taxon>
    </lineage>
</organism>
<proteinExistence type="inferred from homology"/>
<dbReference type="AlphaFoldDB" id="A0A371ELI6"/>
<evidence type="ECO:0000313" key="4">
    <source>
        <dbReference type="Proteomes" id="UP000257109"/>
    </source>
</evidence>